<proteinExistence type="predicted"/>
<dbReference type="KEGG" id="xce:Xcel_0120"/>
<protein>
    <submittedName>
        <fullName evidence="1">Uncharacterized protein</fullName>
    </submittedName>
</protein>
<evidence type="ECO:0000313" key="1">
    <source>
        <dbReference type="EMBL" id="ACZ29161.1"/>
    </source>
</evidence>
<dbReference type="AlphaFoldDB" id="D1BTZ7"/>
<dbReference type="HOGENOM" id="CLU_2170098_0_0_11"/>
<dbReference type="Proteomes" id="UP000002255">
    <property type="component" value="Chromosome"/>
</dbReference>
<dbReference type="EMBL" id="CP001821">
    <property type="protein sequence ID" value="ACZ29161.1"/>
    <property type="molecule type" value="Genomic_DNA"/>
</dbReference>
<organism evidence="1 2">
    <name type="scientific">Xylanimonas cellulosilytica (strain DSM 15894 / JCM 12276 / CECT 5975 / KCTC 9989 / LMG 20990 / NBRC 107835 / XIL07)</name>
    <dbReference type="NCBI Taxonomy" id="446471"/>
    <lineage>
        <taxon>Bacteria</taxon>
        <taxon>Bacillati</taxon>
        <taxon>Actinomycetota</taxon>
        <taxon>Actinomycetes</taxon>
        <taxon>Micrococcales</taxon>
        <taxon>Promicromonosporaceae</taxon>
        <taxon>Xylanimonas</taxon>
    </lineage>
</organism>
<dbReference type="STRING" id="446471.Xcel_0120"/>
<sequence>MPRLSLDTAAFDDAAAACRDAAGLLQESAVLDLPPEPFAVPELVAALDDLRRAWTQELGMLAGQVDAMSSALAVAGGLYTVAETTAVRLFDGAPARLTLDATLAAIGRAW</sequence>
<keyword evidence="2" id="KW-1185">Reference proteome</keyword>
<dbReference type="RefSeq" id="WP_012876906.1">
    <property type="nucleotide sequence ID" value="NC_013530.1"/>
</dbReference>
<accession>D1BTZ7</accession>
<evidence type="ECO:0000313" key="2">
    <source>
        <dbReference type="Proteomes" id="UP000002255"/>
    </source>
</evidence>
<name>D1BTZ7_XYLCX</name>
<reference evidence="2" key="1">
    <citation type="submission" date="2009-11" db="EMBL/GenBank/DDBJ databases">
        <title>The complete chromosome of Xylanimonas cellulosilytica DSM 15894.</title>
        <authorList>
            <consortium name="US DOE Joint Genome Institute (JGI-PGF)"/>
            <person name="Lucas S."/>
            <person name="Copeland A."/>
            <person name="Lapidus A."/>
            <person name="Glavina del Rio T."/>
            <person name="Dalin E."/>
            <person name="Tice H."/>
            <person name="Bruce D."/>
            <person name="Goodwin L."/>
            <person name="Pitluck S."/>
            <person name="Kyrpides N."/>
            <person name="Mavromatis K."/>
            <person name="Ivanova N."/>
            <person name="Mikhailova N."/>
            <person name="Foster B."/>
            <person name="Clum A."/>
            <person name="Brettin T."/>
            <person name="Detter J.C."/>
            <person name="Han C."/>
            <person name="Larimer F."/>
            <person name="Land M."/>
            <person name="Hauser L."/>
            <person name="Markowitz V."/>
            <person name="Cheng J.F."/>
            <person name="Hugenholtz P."/>
            <person name="Woyke T."/>
            <person name="Wu D."/>
            <person name="Gehrich-Schroeter G."/>
            <person name="Schneider S."/>
            <person name="Pukall S.R."/>
            <person name="Klenk H.P."/>
            <person name="Eisen J.A."/>
        </authorList>
    </citation>
    <scope>NUCLEOTIDE SEQUENCE [LARGE SCALE GENOMIC DNA]</scope>
    <source>
        <strain evidence="2">DSM 15894 / CECT 5975 / LMG 20990 / XIL07</strain>
    </source>
</reference>
<reference evidence="1 2" key="2">
    <citation type="journal article" date="2010" name="Stand. Genomic Sci.">
        <title>Complete genome sequence of Xylanimonas cellulosilytica type strain (XIL07).</title>
        <authorList>
            <person name="Foster B."/>
            <person name="Pukall R."/>
            <person name="Abt B."/>
            <person name="Nolan M."/>
            <person name="Glavina Del Rio T."/>
            <person name="Chen F."/>
            <person name="Lucas S."/>
            <person name="Tice H."/>
            <person name="Pitluck S."/>
            <person name="Cheng J.-F."/>
            <person name="Chertkov O."/>
            <person name="Brettin T."/>
            <person name="Han C."/>
            <person name="Detter J.C."/>
            <person name="Bruce D."/>
            <person name="Goodwin L."/>
            <person name="Ivanova N."/>
            <person name="Mavromatis K."/>
            <person name="Pati A."/>
            <person name="Mikhailova N."/>
            <person name="Chen A."/>
            <person name="Palaniappan K."/>
            <person name="Land M."/>
            <person name="Hauser L."/>
            <person name="Chang Y.-J."/>
            <person name="Jeffries C.D."/>
            <person name="Chain P."/>
            <person name="Rohde M."/>
            <person name="Goeker M."/>
            <person name="Bristow J."/>
            <person name="Eisen J.A."/>
            <person name="Markowitz V."/>
            <person name="Hugenholtz P."/>
            <person name="Kyrpides N.C."/>
            <person name="Klenk H.-P."/>
            <person name="Lapidus A."/>
        </authorList>
    </citation>
    <scope>NUCLEOTIDE SEQUENCE [LARGE SCALE GENOMIC DNA]</scope>
    <source>
        <strain evidence="2">DSM 15894 / CECT 5975 / LMG 20990 / XIL07</strain>
    </source>
</reference>
<gene>
    <name evidence="1" type="ordered locus">Xcel_0120</name>
</gene>